<proteinExistence type="predicted"/>
<evidence type="ECO:0000313" key="2">
    <source>
        <dbReference type="EMBL" id="MEN2767434.1"/>
    </source>
</evidence>
<dbReference type="Proteomes" id="UP001444625">
    <property type="component" value="Unassembled WGS sequence"/>
</dbReference>
<keyword evidence="1" id="KW-0472">Membrane</keyword>
<feature type="transmembrane region" description="Helical" evidence="1">
    <location>
        <begin position="166"/>
        <end position="184"/>
    </location>
</feature>
<name>A0ABU9XJY4_9BACI</name>
<dbReference type="EMBL" id="JBDIML010000003">
    <property type="protein sequence ID" value="MEN2767434.1"/>
    <property type="molecule type" value="Genomic_DNA"/>
</dbReference>
<organism evidence="2 3">
    <name type="scientific">Ornithinibacillus xuwenensis</name>
    <dbReference type="NCBI Taxonomy" id="3144668"/>
    <lineage>
        <taxon>Bacteria</taxon>
        <taxon>Bacillati</taxon>
        <taxon>Bacillota</taxon>
        <taxon>Bacilli</taxon>
        <taxon>Bacillales</taxon>
        <taxon>Bacillaceae</taxon>
        <taxon>Ornithinibacillus</taxon>
    </lineage>
</organism>
<dbReference type="Pfam" id="PF12730">
    <property type="entry name" value="ABC2_membrane_4"/>
    <property type="match status" value="1"/>
</dbReference>
<feature type="transmembrane region" description="Helical" evidence="1">
    <location>
        <begin position="102"/>
        <end position="125"/>
    </location>
</feature>
<gene>
    <name evidence="2" type="ORF">ABC228_09550</name>
</gene>
<evidence type="ECO:0000256" key="1">
    <source>
        <dbReference type="SAM" id="Phobius"/>
    </source>
</evidence>
<feature type="transmembrane region" description="Helical" evidence="1">
    <location>
        <begin position="17"/>
        <end position="35"/>
    </location>
</feature>
<feature type="transmembrane region" description="Helical" evidence="1">
    <location>
        <begin position="137"/>
        <end position="159"/>
    </location>
</feature>
<feature type="transmembrane region" description="Helical" evidence="1">
    <location>
        <begin position="55"/>
        <end position="77"/>
    </location>
</feature>
<reference evidence="2 3" key="1">
    <citation type="submission" date="2024-05" db="EMBL/GenBank/DDBJ databases">
        <authorList>
            <person name="Haq I."/>
            <person name="Ullah Z."/>
            <person name="Ahmad R."/>
            <person name="Li M."/>
            <person name="Tong Y."/>
        </authorList>
    </citation>
    <scope>NUCLEOTIDE SEQUENCE [LARGE SCALE GENOMIC DNA]</scope>
    <source>
        <strain evidence="2 3">16A2E</strain>
    </source>
</reference>
<feature type="transmembrane region" description="Helical" evidence="1">
    <location>
        <begin position="219"/>
        <end position="238"/>
    </location>
</feature>
<dbReference type="PANTHER" id="PTHR37305:SF1">
    <property type="entry name" value="MEMBRANE PROTEIN"/>
    <property type="match status" value="1"/>
</dbReference>
<comment type="caution">
    <text evidence="2">The sequence shown here is derived from an EMBL/GenBank/DDBJ whole genome shotgun (WGS) entry which is preliminary data.</text>
</comment>
<dbReference type="RefSeq" id="WP_345824909.1">
    <property type="nucleotide sequence ID" value="NZ_JBDIML010000003.1"/>
</dbReference>
<accession>A0ABU9XJY4</accession>
<keyword evidence="1" id="KW-1133">Transmembrane helix</keyword>
<dbReference type="PANTHER" id="PTHR37305">
    <property type="entry name" value="INTEGRAL MEMBRANE PROTEIN-RELATED"/>
    <property type="match status" value="1"/>
</dbReference>
<evidence type="ECO:0000313" key="3">
    <source>
        <dbReference type="Proteomes" id="UP001444625"/>
    </source>
</evidence>
<protein>
    <submittedName>
        <fullName evidence="2">ABC transporter permease</fullName>
    </submittedName>
</protein>
<dbReference type="CDD" id="cd21809">
    <property type="entry name" value="ABC-2_lan_permease-like"/>
    <property type="match status" value="1"/>
</dbReference>
<keyword evidence="3" id="KW-1185">Reference proteome</keyword>
<keyword evidence="1" id="KW-0812">Transmembrane</keyword>
<sequence length="243" mass="27441">MLALLQSEWFKLRKSKVVFIVLVGPLVGFLIGLTSDIDMFPKEANQWTSTLMVMNLTYALLFLPLITGVLASVICWYEHQAGGWKQLLGLPVTRGRVFVSKYVLLILLIVVIQFLYLGSIVAIGFMFNYTDPFPMEIVWKSILGGWIASLPLAALQLWMSMMFRSFAAPLAVNVIFTLPAILAINSERFGPYYPWAQPFSMMYIGGDTSDVFFIPWEQLLTVVGGGFLLFFIGGYLYFQRKSV</sequence>